<dbReference type="SFLD" id="SFLDS00003">
    <property type="entry name" value="Haloacid_Dehalogenase"/>
    <property type="match status" value="1"/>
</dbReference>
<dbReference type="SUPFAM" id="SSF56784">
    <property type="entry name" value="HAD-like"/>
    <property type="match status" value="1"/>
</dbReference>
<reference evidence="1 2" key="1">
    <citation type="journal article" date="2021" name="Microbiol. Resour. Announc.">
        <title>Complete Genome Sequences of Three Human Oral Treponema parvum Isolates.</title>
        <authorList>
            <person name="Zeng H."/>
            <person name="Watt R.M."/>
        </authorList>
    </citation>
    <scope>NUCLEOTIDE SEQUENCE [LARGE SCALE GENOMIC DNA]</scope>
    <source>
        <strain evidence="1 2">ATCC 700770</strain>
    </source>
</reference>
<dbReference type="GO" id="GO:0016787">
    <property type="term" value="F:hydrolase activity"/>
    <property type="evidence" value="ECO:0007669"/>
    <property type="project" value="UniProtKB-KW"/>
</dbReference>
<dbReference type="PANTHER" id="PTHR43611:SF3">
    <property type="entry name" value="FLAVIN MONONUCLEOTIDE HYDROLASE 1, CHLOROPLATIC"/>
    <property type="match status" value="1"/>
</dbReference>
<keyword evidence="1" id="KW-0378">Hydrolase</keyword>
<dbReference type="RefSeq" id="WP_210120313.1">
    <property type="nucleotide sequence ID" value="NZ_CP054142.1"/>
</dbReference>
<dbReference type="EMBL" id="CP054142">
    <property type="protein sequence ID" value="QTQ13626.1"/>
    <property type="molecule type" value="Genomic_DNA"/>
</dbReference>
<dbReference type="NCBIfam" id="TIGR01509">
    <property type="entry name" value="HAD-SF-IA-v3"/>
    <property type="match status" value="1"/>
</dbReference>
<organism evidence="1 2">
    <name type="scientific">Treponema parvum</name>
    <dbReference type="NCBI Taxonomy" id="138851"/>
    <lineage>
        <taxon>Bacteria</taxon>
        <taxon>Pseudomonadati</taxon>
        <taxon>Spirochaetota</taxon>
        <taxon>Spirochaetia</taxon>
        <taxon>Spirochaetales</taxon>
        <taxon>Treponemataceae</taxon>
        <taxon>Treponema</taxon>
    </lineage>
</organism>
<dbReference type="Proteomes" id="UP000671908">
    <property type="component" value="Chromosome"/>
</dbReference>
<dbReference type="InterPro" id="IPR023214">
    <property type="entry name" value="HAD_sf"/>
</dbReference>
<proteinExistence type="predicted"/>
<dbReference type="Gene3D" id="1.10.150.240">
    <property type="entry name" value="Putative phosphatase, domain 2"/>
    <property type="match status" value="1"/>
</dbReference>
<dbReference type="Gene3D" id="3.40.50.1000">
    <property type="entry name" value="HAD superfamily/HAD-like"/>
    <property type="match status" value="1"/>
</dbReference>
<sequence length="194" mass="22061">MLFIFDMGGVCITSASLEEQIADSLNISVAQAKEYAVDDKGRDTIKLLGVGAITVEHYWKEFSKKLGKPITADYWRLALHPNRIPEVYEIIGKLIKNKHRVVCGTNTISSHYDCHLARNDYGIFDMTYASHHMGVLKPDPLFWQIILKFEKTEAQDTFFIDDRQENVEAAAKLGIQTHRFTTASNLEAALKNWL</sequence>
<evidence type="ECO:0000313" key="1">
    <source>
        <dbReference type="EMBL" id="QTQ13626.1"/>
    </source>
</evidence>
<evidence type="ECO:0000313" key="2">
    <source>
        <dbReference type="Proteomes" id="UP000671908"/>
    </source>
</evidence>
<dbReference type="InterPro" id="IPR006439">
    <property type="entry name" value="HAD-SF_hydro_IA"/>
</dbReference>
<keyword evidence="2" id="KW-1185">Reference proteome</keyword>
<accession>A0A975F3G5</accession>
<dbReference type="Pfam" id="PF00702">
    <property type="entry name" value="Hydrolase"/>
    <property type="match status" value="1"/>
</dbReference>
<gene>
    <name evidence="1" type="ORF">HRQ91_03670</name>
</gene>
<dbReference type="SFLD" id="SFLDG01129">
    <property type="entry name" value="C1.5:_HAD__Beta-PGM__Phosphata"/>
    <property type="match status" value="1"/>
</dbReference>
<protein>
    <submittedName>
        <fullName evidence="1">HAD-IA family hydrolase</fullName>
    </submittedName>
</protein>
<dbReference type="InterPro" id="IPR023198">
    <property type="entry name" value="PGP-like_dom2"/>
</dbReference>
<name>A0A975F3G5_9SPIR</name>
<dbReference type="InterPro" id="IPR036412">
    <property type="entry name" value="HAD-like_sf"/>
</dbReference>
<dbReference type="AlphaFoldDB" id="A0A975F3G5"/>
<dbReference type="PANTHER" id="PTHR43611">
    <property type="entry name" value="ALPHA-D-GLUCOSE 1-PHOSPHATE PHOSPHATASE"/>
    <property type="match status" value="1"/>
</dbReference>
<dbReference type="KEGG" id="tpav:HRQ91_03670"/>